<dbReference type="InterPro" id="IPR002496">
    <property type="entry name" value="PRib_AMP_CycHydrolase_dom"/>
</dbReference>
<dbReference type="STRING" id="927083.DB32_005295"/>
<dbReference type="NCBIfam" id="TIGR03188">
    <property type="entry name" value="histidine_hisI"/>
    <property type="match status" value="1"/>
</dbReference>
<dbReference type="CDD" id="cd11534">
    <property type="entry name" value="NTP-PPase_HisIE_like"/>
    <property type="match status" value="1"/>
</dbReference>
<accession>A0A0F6W5Z8</accession>
<dbReference type="AlphaFoldDB" id="A0A0F6W5Z8"/>
<dbReference type="SUPFAM" id="SSF141734">
    <property type="entry name" value="HisI-like"/>
    <property type="match status" value="1"/>
</dbReference>
<feature type="region of interest" description="Phosphoribosyl-AMP cyclohydrolase" evidence="13">
    <location>
        <begin position="1"/>
        <end position="115"/>
    </location>
</feature>
<dbReference type="Gene3D" id="1.10.287.1080">
    <property type="entry name" value="MazG-like"/>
    <property type="match status" value="1"/>
</dbReference>
<organism evidence="15 16">
    <name type="scientific">Sandaracinus amylolyticus</name>
    <dbReference type="NCBI Taxonomy" id="927083"/>
    <lineage>
        <taxon>Bacteria</taxon>
        <taxon>Pseudomonadati</taxon>
        <taxon>Myxococcota</taxon>
        <taxon>Polyangia</taxon>
        <taxon>Polyangiales</taxon>
        <taxon>Sandaracinaceae</taxon>
        <taxon>Sandaracinus</taxon>
    </lineage>
</organism>
<evidence type="ECO:0000256" key="8">
    <source>
        <dbReference type="ARBA" id="ARBA00022741"/>
    </source>
</evidence>
<dbReference type="InterPro" id="IPR008179">
    <property type="entry name" value="HisE"/>
</dbReference>
<dbReference type="UniPathway" id="UPA00031">
    <property type="reaction ID" value="UER00007"/>
</dbReference>
<dbReference type="EC" id="3.5.4.19" evidence="13"/>
<dbReference type="OrthoDB" id="9795769at2"/>
<dbReference type="GO" id="GO:0004636">
    <property type="term" value="F:phosphoribosyl-ATP diphosphatase activity"/>
    <property type="evidence" value="ECO:0007669"/>
    <property type="project" value="UniProtKB-UniRule"/>
</dbReference>
<comment type="catalytic activity">
    <reaction evidence="2 13">
        <text>1-(5-phospho-beta-D-ribosyl)-ATP + H2O = 1-(5-phospho-beta-D-ribosyl)-5'-AMP + diphosphate + H(+)</text>
        <dbReference type="Rhea" id="RHEA:22828"/>
        <dbReference type="ChEBI" id="CHEBI:15377"/>
        <dbReference type="ChEBI" id="CHEBI:15378"/>
        <dbReference type="ChEBI" id="CHEBI:33019"/>
        <dbReference type="ChEBI" id="CHEBI:59457"/>
        <dbReference type="ChEBI" id="CHEBI:73183"/>
        <dbReference type="EC" id="3.6.1.31"/>
    </reaction>
</comment>
<evidence type="ECO:0000256" key="9">
    <source>
        <dbReference type="ARBA" id="ARBA00022801"/>
    </source>
</evidence>
<reference evidence="15 16" key="1">
    <citation type="submission" date="2015-03" db="EMBL/GenBank/DDBJ databases">
        <title>Genome assembly of Sandaracinus amylolyticus DSM 53668.</title>
        <authorList>
            <person name="Sharma G."/>
            <person name="Subramanian S."/>
        </authorList>
    </citation>
    <scope>NUCLEOTIDE SEQUENCE [LARGE SCALE GENOMIC DNA]</scope>
    <source>
        <strain evidence="15 16">DSM 53668</strain>
    </source>
</reference>
<dbReference type="Pfam" id="PF01502">
    <property type="entry name" value="PRA-CH"/>
    <property type="match status" value="1"/>
</dbReference>
<evidence type="ECO:0000256" key="5">
    <source>
        <dbReference type="ARBA" id="ARBA00007731"/>
    </source>
</evidence>
<evidence type="ECO:0000256" key="1">
    <source>
        <dbReference type="ARBA" id="ARBA00000024"/>
    </source>
</evidence>
<dbReference type="PANTHER" id="PTHR42945:SF1">
    <property type="entry name" value="HISTIDINE BIOSYNTHESIS BIFUNCTIONAL PROTEIN HIS7"/>
    <property type="match status" value="1"/>
</dbReference>
<dbReference type="InterPro" id="IPR021130">
    <property type="entry name" value="PRib-ATP_PPHydrolase-like"/>
</dbReference>
<evidence type="ECO:0000256" key="11">
    <source>
        <dbReference type="ARBA" id="ARBA00023102"/>
    </source>
</evidence>
<evidence type="ECO:0000256" key="13">
    <source>
        <dbReference type="HAMAP-Rule" id="MF_01019"/>
    </source>
</evidence>
<keyword evidence="8 13" id="KW-0547">Nucleotide-binding</keyword>
<evidence type="ECO:0000256" key="3">
    <source>
        <dbReference type="ARBA" id="ARBA00005169"/>
    </source>
</evidence>
<dbReference type="GO" id="GO:0004635">
    <property type="term" value="F:phosphoribosyl-AMP cyclohydrolase activity"/>
    <property type="evidence" value="ECO:0007669"/>
    <property type="project" value="UniProtKB-UniRule"/>
</dbReference>
<keyword evidence="16" id="KW-1185">Reference proteome</keyword>
<dbReference type="Pfam" id="PF01503">
    <property type="entry name" value="PRA-PH"/>
    <property type="match status" value="1"/>
</dbReference>
<keyword evidence="11 13" id="KW-0368">Histidine biosynthesis</keyword>
<dbReference type="EMBL" id="CP011125">
    <property type="protein sequence ID" value="AKF08146.1"/>
    <property type="molecule type" value="Genomic_DNA"/>
</dbReference>
<evidence type="ECO:0000256" key="4">
    <source>
        <dbReference type="ARBA" id="ARBA00005204"/>
    </source>
</evidence>
<evidence type="ECO:0000256" key="6">
    <source>
        <dbReference type="ARBA" id="ARBA00008299"/>
    </source>
</evidence>
<comment type="subcellular location">
    <subcellularLocation>
        <location evidence="13">Cytoplasm</location>
    </subcellularLocation>
</comment>
<dbReference type="GO" id="GO:0000105">
    <property type="term" value="P:L-histidine biosynthetic process"/>
    <property type="evidence" value="ECO:0007669"/>
    <property type="project" value="UniProtKB-UniRule"/>
</dbReference>
<keyword evidence="9 13" id="KW-0378">Hydrolase</keyword>
<dbReference type="GO" id="GO:0005737">
    <property type="term" value="C:cytoplasm"/>
    <property type="evidence" value="ECO:0007669"/>
    <property type="project" value="UniProtKB-SubCell"/>
</dbReference>
<keyword evidence="7 13" id="KW-0028">Amino-acid biosynthesis</keyword>
<dbReference type="EC" id="3.6.1.31" evidence="13"/>
<dbReference type="PANTHER" id="PTHR42945">
    <property type="entry name" value="HISTIDINE BIOSYNTHESIS BIFUNCTIONAL PROTEIN"/>
    <property type="match status" value="1"/>
</dbReference>
<comment type="similarity">
    <text evidence="5 13">In the C-terminal section; belongs to the PRA-PH family.</text>
</comment>
<feature type="region of interest" description="Phosphoribosyl-ATP pyrophosphohydrolase" evidence="13">
    <location>
        <begin position="116"/>
        <end position="218"/>
    </location>
</feature>
<keyword evidence="12 13" id="KW-0511">Multifunctional enzyme</keyword>
<evidence type="ECO:0000313" key="16">
    <source>
        <dbReference type="Proteomes" id="UP000034883"/>
    </source>
</evidence>
<feature type="domain" description="Phosphoribosyl-AMP cyclohydrolase" evidence="14">
    <location>
        <begin position="28"/>
        <end position="101"/>
    </location>
</feature>
<dbReference type="GO" id="GO:0005524">
    <property type="term" value="F:ATP binding"/>
    <property type="evidence" value="ECO:0007669"/>
    <property type="project" value="UniProtKB-KW"/>
</dbReference>
<dbReference type="Gene3D" id="3.10.20.810">
    <property type="entry name" value="Phosphoribosyl-AMP cyclohydrolase"/>
    <property type="match status" value="1"/>
</dbReference>
<evidence type="ECO:0000256" key="2">
    <source>
        <dbReference type="ARBA" id="ARBA00001460"/>
    </source>
</evidence>
<proteinExistence type="inferred from homology"/>
<dbReference type="SUPFAM" id="SSF101386">
    <property type="entry name" value="all-alpha NTP pyrophosphatases"/>
    <property type="match status" value="1"/>
</dbReference>
<sequence>MDASALAYDAKGLVTVVVQDRLTGEVRMLAHANEDAIRATMTSGEGHFWSRSRGAPWKKGETSGHVLRVHEVWADCDRDAVVYLVDPEGPSCHTGAQSCFFERAMGGVEGRALPMLVRLEDALEARANSSAEKSYTKSLLEKGAPKIVAKIREEADELSRAIESESDERVVSEAADVLYHVMVGLLHRRVPLRAVLAELAKRFGTSGHDEKASRTGSA</sequence>
<evidence type="ECO:0000256" key="12">
    <source>
        <dbReference type="ARBA" id="ARBA00023268"/>
    </source>
</evidence>
<comment type="similarity">
    <text evidence="6 13">In the N-terminal section; belongs to the PRA-CH family.</text>
</comment>
<dbReference type="Proteomes" id="UP000034883">
    <property type="component" value="Chromosome"/>
</dbReference>
<protein>
    <recommendedName>
        <fullName evidence="13">Histidine biosynthesis bifunctional protein HisIE</fullName>
    </recommendedName>
    <domain>
        <recommendedName>
            <fullName evidence="13">Phosphoribosyl-AMP cyclohydrolase</fullName>
            <shortName evidence="13">PRA-CH</shortName>
            <ecNumber evidence="13">3.5.4.19</ecNumber>
        </recommendedName>
    </domain>
    <domain>
        <recommendedName>
            <fullName evidence="13">Phosphoribosyl-ATP pyrophosphatase</fullName>
            <shortName evidence="13">PRA-PH</shortName>
            <ecNumber evidence="13">3.6.1.31</ecNumber>
        </recommendedName>
    </domain>
</protein>
<dbReference type="InterPro" id="IPR038019">
    <property type="entry name" value="PRib_AMP_CycHydrolase_sf"/>
</dbReference>
<evidence type="ECO:0000256" key="7">
    <source>
        <dbReference type="ARBA" id="ARBA00022605"/>
    </source>
</evidence>
<comment type="pathway">
    <text evidence="3 13">Amino-acid biosynthesis; L-histidine biosynthesis; L-histidine from 5-phospho-alpha-D-ribose 1-diphosphate: step 3/9.</text>
</comment>
<dbReference type="FunFam" id="3.10.20.810:FF:000001">
    <property type="entry name" value="Histidine biosynthesis bifunctional protein HisIE"/>
    <property type="match status" value="1"/>
</dbReference>
<keyword evidence="13" id="KW-0963">Cytoplasm</keyword>
<dbReference type="NCBIfam" id="NF000768">
    <property type="entry name" value="PRK00051.1"/>
    <property type="match status" value="1"/>
</dbReference>
<name>A0A0F6W5Z8_9BACT</name>
<dbReference type="KEGG" id="samy:DB32_005295"/>
<evidence type="ECO:0000256" key="10">
    <source>
        <dbReference type="ARBA" id="ARBA00022840"/>
    </source>
</evidence>
<dbReference type="NCBIfam" id="NF002747">
    <property type="entry name" value="PRK02759.1"/>
    <property type="match status" value="1"/>
</dbReference>
<comment type="pathway">
    <text evidence="4 13">Amino-acid biosynthesis; L-histidine biosynthesis; L-histidine from 5-phospho-alpha-D-ribose 1-diphosphate: step 2/9.</text>
</comment>
<evidence type="ECO:0000259" key="14">
    <source>
        <dbReference type="Pfam" id="PF01502"/>
    </source>
</evidence>
<evidence type="ECO:0000313" key="15">
    <source>
        <dbReference type="EMBL" id="AKF08146.1"/>
    </source>
</evidence>
<dbReference type="InterPro" id="IPR023019">
    <property type="entry name" value="His_synth_HisIE"/>
</dbReference>
<gene>
    <name evidence="13" type="primary">hisI</name>
    <name evidence="13" type="synonym">hisIE</name>
    <name evidence="15" type="ORF">DB32_005295</name>
</gene>
<dbReference type="RefSeq" id="WP_053235320.1">
    <property type="nucleotide sequence ID" value="NZ_CP011125.1"/>
</dbReference>
<comment type="catalytic activity">
    <reaction evidence="1 13">
        <text>1-(5-phospho-beta-D-ribosyl)-5'-AMP + H2O = 1-(5-phospho-beta-D-ribosyl)-5-[(5-phospho-beta-D-ribosylamino)methylideneamino]imidazole-4-carboxamide</text>
        <dbReference type="Rhea" id="RHEA:20049"/>
        <dbReference type="ChEBI" id="CHEBI:15377"/>
        <dbReference type="ChEBI" id="CHEBI:58435"/>
        <dbReference type="ChEBI" id="CHEBI:59457"/>
        <dbReference type="EC" id="3.5.4.19"/>
    </reaction>
</comment>
<keyword evidence="10 13" id="KW-0067">ATP-binding</keyword>
<dbReference type="HAMAP" id="MF_01019">
    <property type="entry name" value="HisIE"/>
    <property type="match status" value="1"/>
</dbReference>